<sequence length="109" mass="12427">MVLFPSSCEFKDLLVLVSNNSQWSLTGKWVKVVKWSFGWEKAGQETGVVIWGVGKRCCWWSMLTNLDDEDAKMGFGSKGVDLEREKKSLEVFNVLGETKLVSFVRFGER</sequence>
<gene>
    <name evidence="1" type="ORF">VNO78_03675</name>
</gene>
<proteinExistence type="predicted"/>
<protein>
    <submittedName>
        <fullName evidence="1">Uncharacterized protein</fullName>
    </submittedName>
</protein>
<reference evidence="1 2" key="1">
    <citation type="submission" date="2024-01" db="EMBL/GenBank/DDBJ databases">
        <title>The genomes of 5 underutilized Papilionoideae crops provide insights into root nodulation and disease resistanc.</title>
        <authorList>
            <person name="Jiang F."/>
        </authorList>
    </citation>
    <scope>NUCLEOTIDE SEQUENCE [LARGE SCALE GENOMIC DNA]</scope>
    <source>
        <strain evidence="1">DUOXIRENSHENG_FW03</strain>
        <tissue evidence="1">Leaves</tissue>
    </source>
</reference>
<evidence type="ECO:0000313" key="2">
    <source>
        <dbReference type="Proteomes" id="UP001386955"/>
    </source>
</evidence>
<organism evidence="1 2">
    <name type="scientific">Psophocarpus tetragonolobus</name>
    <name type="common">Winged bean</name>
    <name type="synonym">Dolichos tetragonolobus</name>
    <dbReference type="NCBI Taxonomy" id="3891"/>
    <lineage>
        <taxon>Eukaryota</taxon>
        <taxon>Viridiplantae</taxon>
        <taxon>Streptophyta</taxon>
        <taxon>Embryophyta</taxon>
        <taxon>Tracheophyta</taxon>
        <taxon>Spermatophyta</taxon>
        <taxon>Magnoliopsida</taxon>
        <taxon>eudicotyledons</taxon>
        <taxon>Gunneridae</taxon>
        <taxon>Pentapetalae</taxon>
        <taxon>rosids</taxon>
        <taxon>fabids</taxon>
        <taxon>Fabales</taxon>
        <taxon>Fabaceae</taxon>
        <taxon>Papilionoideae</taxon>
        <taxon>50 kb inversion clade</taxon>
        <taxon>NPAAA clade</taxon>
        <taxon>indigoferoid/millettioid clade</taxon>
        <taxon>Phaseoleae</taxon>
        <taxon>Psophocarpus</taxon>
    </lineage>
</organism>
<accession>A0AAN9T2M3</accession>
<dbReference type="AlphaFoldDB" id="A0AAN9T2M3"/>
<dbReference type="Proteomes" id="UP001386955">
    <property type="component" value="Unassembled WGS sequence"/>
</dbReference>
<comment type="caution">
    <text evidence="1">The sequence shown here is derived from an EMBL/GenBank/DDBJ whole genome shotgun (WGS) entry which is preliminary data.</text>
</comment>
<dbReference type="EMBL" id="JAYMYS010000001">
    <property type="protein sequence ID" value="KAK7412225.1"/>
    <property type="molecule type" value="Genomic_DNA"/>
</dbReference>
<evidence type="ECO:0000313" key="1">
    <source>
        <dbReference type="EMBL" id="KAK7412225.1"/>
    </source>
</evidence>
<name>A0AAN9T2M3_PSOTE</name>
<keyword evidence="2" id="KW-1185">Reference proteome</keyword>